<dbReference type="Gramene" id="C.cajan_17178.t">
    <property type="protein sequence ID" value="C.cajan_17178.t.cds1"/>
    <property type="gene ID" value="C.cajan_17178"/>
</dbReference>
<name>A0A151T7T2_CAJCA</name>
<dbReference type="PANTHER" id="PTHR38530">
    <property type="entry name" value="OS06G0468300 PROTEIN"/>
    <property type="match status" value="1"/>
</dbReference>
<dbReference type="EMBL" id="CM003610">
    <property type="protein sequence ID" value="KYP63122.1"/>
    <property type="molecule type" value="Genomic_DNA"/>
</dbReference>
<dbReference type="EMBL" id="CM003610">
    <property type="protein sequence ID" value="KYP63110.1"/>
    <property type="molecule type" value="Genomic_DNA"/>
</dbReference>
<dbReference type="EMBL" id="CM003610">
    <property type="protein sequence ID" value="KYP63124.1"/>
    <property type="molecule type" value="Genomic_DNA"/>
</dbReference>
<protein>
    <submittedName>
        <fullName evidence="2">Uncharacterized protein</fullName>
    </submittedName>
</protein>
<keyword evidence="4" id="KW-1185">Reference proteome</keyword>
<evidence type="ECO:0000313" key="3">
    <source>
        <dbReference type="EMBL" id="KYP63124.1"/>
    </source>
</evidence>
<reference evidence="2 4" key="1">
    <citation type="journal article" date="2012" name="Nat. Biotechnol.">
        <title>Draft genome sequence of pigeonpea (Cajanus cajan), an orphan legume crop of resource-poor farmers.</title>
        <authorList>
            <person name="Varshney R.K."/>
            <person name="Chen W."/>
            <person name="Li Y."/>
            <person name="Bharti A.K."/>
            <person name="Saxena R.K."/>
            <person name="Schlueter J.A."/>
            <person name="Donoghue M.T."/>
            <person name="Azam S."/>
            <person name="Fan G."/>
            <person name="Whaley A.M."/>
            <person name="Farmer A.D."/>
            <person name="Sheridan J."/>
            <person name="Iwata A."/>
            <person name="Tuteja R."/>
            <person name="Penmetsa R.V."/>
            <person name="Wu W."/>
            <person name="Upadhyaya H.D."/>
            <person name="Yang S.P."/>
            <person name="Shah T."/>
            <person name="Saxena K.B."/>
            <person name="Michael T."/>
            <person name="McCombie W.R."/>
            <person name="Yang B."/>
            <person name="Zhang G."/>
            <person name="Yang H."/>
            <person name="Wang J."/>
            <person name="Spillane C."/>
            <person name="Cook D.R."/>
            <person name="May G.D."/>
            <person name="Xu X."/>
            <person name="Jackson S.A."/>
        </authorList>
    </citation>
    <scope>NUCLEOTIDE SEQUENCE [LARGE SCALE GENOMIC DNA]</scope>
    <source>
        <strain evidence="4">cv. Asha</strain>
    </source>
</reference>
<dbReference type="Proteomes" id="UP000075243">
    <property type="component" value="Chromosome 8"/>
</dbReference>
<organism evidence="2 4">
    <name type="scientific">Cajanus cajan</name>
    <name type="common">Pigeon pea</name>
    <name type="synonym">Cajanus indicus</name>
    <dbReference type="NCBI Taxonomy" id="3821"/>
    <lineage>
        <taxon>Eukaryota</taxon>
        <taxon>Viridiplantae</taxon>
        <taxon>Streptophyta</taxon>
        <taxon>Embryophyta</taxon>
        <taxon>Tracheophyta</taxon>
        <taxon>Spermatophyta</taxon>
        <taxon>Magnoliopsida</taxon>
        <taxon>eudicotyledons</taxon>
        <taxon>Gunneridae</taxon>
        <taxon>Pentapetalae</taxon>
        <taxon>rosids</taxon>
        <taxon>fabids</taxon>
        <taxon>Fabales</taxon>
        <taxon>Fabaceae</taxon>
        <taxon>Papilionoideae</taxon>
        <taxon>50 kb inversion clade</taxon>
        <taxon>NPAAA clade</taxon>
        <taxon>indigoferoid/millettioid clade</taxon>
        <taxon>Phaseoleae</taxon>
        <taxon>Cajanus</taxon>
    </lineage>
</organism>
<proteinExistence type="predicted"/>
<sequence>MLEKGNSRVLQSMEENVEVAARAREGATKNALSLVTNREEPFKIDAVKVLDGSELTFELHPRLNSLPKSCCISYLDTPRRGASTSSVNSRNDGGGHQHNNTCKYVGSLDSGSSTDLNLLCIGISDMETGSKDGEEPVKEGEGSCSGRLINFTEDNSVELNRKQADSALHREEQRCKDRYFFKYSRRNSSLKPNLGSKPKGC</sequence>
<dbReference type="Gramene" id="C.cajan_17166.t">
    <property type="protein sequence ID" value="C.cajan_17166.t.cds1"/>
    <property type="gene ID" value="C.cajan_17166"/>
</dbReference>
<evidence type="ECO:0000313" key="1">
    <source>
        <dbReference type="EMBL" id="KYP63110.1"/>
    </source>
</evidence>
<accession>A0A151T7T2</accession>
<evidence type="ECO:0000313" key="2">
    <source>
        <dbReference type="EMBL" id="KYP63122.1"/>
    </source>
</evidence>
<gene>
    <name evidence="1" type="ORF">KK1_017675</name>
    <name evidence="2" type="ORF">KK1_017687</name>
    <name evidence="3" type="ORF">KK1_017689</name>
</gene>
<dbReference type="AlphaFoldDB" id="A0A151T7T2"/>
<evidence type="ECO:0000313" key="4">
    <source>
        <dbReference type="Proteomes" id="UP000075243"/>
    </source>
</evidence>
<dbReference type="Gramene" id="C.cajan_17180.t">
    <property type="protein sequence ID" value="C.cajan_17180.t.cds1"/>
    <property type="gene ID" value="C.cajan_17180"/>
</dbReference>